<dbReference type="GO" id="GO:0008033">
    <property type="term" value="P:tRNA processing"/>
    <property type="evidence" value="ECO:0007669"/>
    <property type="project" value="UniProtKB-UniRule"/>
</dbReference>
<comment type="subcellular location">
    <subcellularLocation>
        <location evidence="6">Cytoplasm</location>
    </subcellularLocation>
</comment>
<dbReference type="Pfam" id="PF05175">
    <property type="entry name" value="MTS"/>
    <property type="match status" value="1"/>
</dbReference>
<evidence type="ECO:0000313" key="9">
    <source>
        <dbReference type="Proteomes" id="UP000598971"/>
    </source>
</evidence>
<keyword evidence="9" id="KW-1185">Reference proteome</keyword>
<dbReference type="EMBL" id="WHPF01000004">
    <property type="protein sequence ID" value="NNV54956.1"/>
    <property type="molecule type" value="Genomic_DNA"/>
</dbReference>
<keyword evidence="3 6" id="KW-0808">Transferase</keyword>
<evidence type="ECO:0000256" key="1">
    <source>
        <dbReference type="ARBA" id="ARBA00022490"/>
    </source>
</evidence>
<dbReference type="GO" id="GO:0032259">
    <property type="term" value="P:methylation"/>
    <property type="evidence" value="ECO:0007669"/>
    <property type="project" value="UniProtKB-KW"/>
</dbReference>
<organism evidence="8 9">
    <name type="scientific">Limnovirga soli</name>
    <dbReference type="NCBI Taxonomy" id="2656915"/>
    <lineage>
        <taxon>Bacteria</taxon>
        <taxon>Pseudomonadati</taxon>
        <taxon>Bacteroidota</taxon>
        <taxon>Chitinophagia</taxon>
        <taxon>Chitinophagales</taxon>
        <taxon>Chitinophagaceae</taxon>
        <taxon>Limnovirga</taxon>
    </lineage>
</organism>
<protein>
    <recommendedName>
        <fullName evidence="6">tRNA1(Val) (adenine(37)-N6)-methyltransferase</fullName>
        <ecNumber evidence="6">2.1.1.223</ecNumber>
    </recommendedName>
    <alternativeName>
        <fullName evidence="6">tRNA m6A37 methyltransferase</fullName>
    </alternativeName>
</protein>
<feature type="domain" description="Methyltransferase small" evidence="7">
    <location>
        <begin position="44"/>
        <end position="130"/>
    </location>
</feature>
<dbReference type="SUPFAM" id="SSF53335">
    <property type="entry name" value="S-adenosyl-L-methionine-dependent methyltransferases"/>
    <property type="match status" value="1"/>
</dbReference>
<keyword evidence="5 6" id="KW-0819">tRNA processing</keyword>
<comment type="function">
    <text evidence="6">Specifically methylates the adenine in position 37 of tRNA(1)(Val) (anticodon cmo5UAC).</text>
</comment>
<evidence type="ECO:0000256" key="5">
    <source>
        <dbReference type="ARBA" id="ARBA00022694"/>
    </source>
</evidence>
<keyword evidence="4 6" id="KW-0949">S-adenosyl-L-methionine</keyword>
<dbReference type="PANTHER" id="PTHR47739">
    <property type="entry name" value="TRNA1(VAL) (ADENINE(37)-N6)-METHYLTRANSFERASE"/>
    <property type="match status" value="1"/>
</dbReference>
<dbReference type="Proteomes" id="UP000598971">
    <property type="component" value="Unassembled WGS sequence"/>
</dbReference>
<reference evidence="8" key="1">
    <citation type="submission" date="2019-10" db="EMBL/GenBank/DDBJ databases">
        <title>Draft genome sequence of Panacibacter sp. KCS-6.</title>
        <authorList>
            <person name="Yim K.J."/>
        </authorList>
    </citation>
    <scope>NUCLEOTIDE SEQUENCE</scope>
    <source>
        <strain evidence="8">KCS-6</strain>
    </source>
</reference>
<dbReference type="InterPro" id="IPR022882">
    <property type="entry name" value="tRNA_adenine-N6_MeTrfase"/>
</dbReference>
<keyword evidence="2 6" id="KW-0489">Methyltransferase</keyword>
<dbReference type="InterPro" id="IPR050210">
    <property type="entry name" value="tRNA_Adenine-N(6)_MTase"/>
</dbReference>
<dbReference type="RefSeq" id="WP_171606888.1">
    <property type="nucleotide sequence ID" value="NZ_WHPF01000004.1"/>
</dbReference>
<dbReference type="GO" id="GO:0016430">
    <property type="term" value="F:tRNA (adenine-N6)-methyltransferase activity"/>
    <property type="evidence" value="ECO:0007669"/>
    <property type="project" value="UniProtKB-UniRule"/>
</dbReference>
<dbReference type="PANTHER" id="PTHR47739:SF1">
    <property type="entry name" value="TRNA1(VAL) (ADENINE(37)-N6)-METHYLTRANSFERASE"/>
    <property type="match status" value="1"/>
</dbReference>
<accession>A0A8J8FBH8</accession>
<dbReference type="GO" id="GO:0005737">
    <property type="term" value="C:cytoplasm"/>
    <property type="evidence" value="ECO:0007669"/>
    <property type="project" value="UniProtKB-SubCell"/>
</dbReference>
<evidence type="ECO:0000259" key="7">
    <source>
        <dbReference type="Pfam" id="PF05175"/>
    </source>
</evidence>
<name>A0A8J8FBH8_9BACT</name>
<evidence type="ECO:0000256" key="3">
    <source>
        <dbReference type="ARBA" id="ARBA00022679"/>
    </source>
</evidence>
<dbReference type="HAMAP" id="MF_01872">
    <property type="entry name" value="tRNA_methyltr_YfiC"/>
    <property type="match status" value="1"/>
</dbReference>
<keyword evidence="1 6" id="KW-0963">Cytoplasm</keyword>
<comment type="similarity">
    <text evidence="6">Belongs to the methyltransferase superfamily. tRNA (adenine-N(6)-)-methyltransferase family.</text>
</comment>
<dbReference type="InterPro" id="IPR007848">
    <property type="entry name" value="Small_mtfrase_dom"/>
</dbReference>
<dbReference type="EC" id="2.1.1.223" evidence="6"/>
<comment type="caution">
    <text evidence="8">The sequence shown here is derived from an EMBL/GenBank/DDBJ whole genome shotgun (WGS) entry which is preliminary data.</text>
</comment>
<evidence type="ECO:0000313" key="8">
    <source>
        <dbReference type="EMBL" id="NNV54956.1"/>
    </source>
</evidence>
<dbReference type="InterPro" id="IPR029063">
    <property type="entry name" value="SAM-dependent_MTases_sf"/>
</dbReference>
<dbReference type="CDD" id="cd02440">
    <property type="entry name" value="AdoMet_MTases"/>
    <property type="match status" value="1"/>
</dbReference>
<dbReference type="AlphaFoldDB" id="A0A8J8FBH8"/>
<dbReference type="Gene3D" id="3.40.50.150">
    <property type="entry name" value="Vaccinia Virus protein VP39"/>
    <property type="match status" value="1"/>
</dbReference>
<proteinExistence type="inferred from homology"/>
<evidence type="ECO:0000256" key="6">
    <source>
        <dbReference type="HAMAP-Rule" id="MF_01872"/>
    </source>
</evidence>
<comment type="catalytic activity">
    <reaction evidence="6">
        <text>adenosine(37) in tRNA1(Val) + S-adenosyl-L-methionine = N(6)-methyladenosine(37) in tRNA1(Val) + S-adenosyl-L-homocysteine + H(+)</text>
        <dbReference type="Rhea" id="RHEA:43160"/>
        <dbReference type="Rhea" id="RHEA-COMP:10369"/>
        <dbReference type="Rhea" id="RHEA-COMP:10370"/>
        <dbReference type="ChEBI" id="CHEBI:15378"/>
        <dbReference type="ChEBI" id="CHEBI:57856"/>
        <dbReference type="ChEBI" id="CHEBI:59789"/>
        <dbReference type="ChEBI" id="CHEBI:74411"/>
        <dbReference type="ChEBI" id="CHEBI:74449"/>
        <dbReference type="EC" id="2.1.1.223"/>
    </reaction>
</comment>
<sequence length="246" mass="27741">MANTYFTFKQFTIHQAKCAMKVCTDACLFGAWAATQLQNQVAEPFKVLDIGTGTGLLTLMLAQQLNQCHIDAVEIEKQAAGQAAENIQASPWADQIQVWQNTIQDFAKNKAPHCYNTIICNPPFYEHDLKSNSNSRNLALHSHALDFAELLHITAKLLAKDGVFFILIPFARTNELLEIAATNKLYVQQFIGVKQTPKHGYFRAMIQFGFTKPNAPADEQSITIKNTDNTYTTDFIQLLQPYYLYL</sequence>
<evidence type="ECO:0000256" key="4">
    <source>
        <dbReference type="ARBA" id="ARBA00022691"/>
    </source>
</evidence>
<evidence type="ECO:0000256" key="2">
    <source>
        <dbReference type="ARBA" id="ARBA00022603"/>
    </source>
</evidence>
<gene>
    <name evidence="8" type="ORF">GD597_05750</name>
</gene>